<protein>
    <submittedName>
        <fullName evidence="2">Uncharacterized protein</fullName>
    </submittedName>
</protein>
<proteinExistence type="predicted"/>
<feature type="non-terminal residue" evidence="2">
    <location>
        <position position="1"/>
    </location>
</feature>
<keyword evidence="1" id="KW-0812">Transmembrane</keyword>
<dbReference type="EMBL" id="LXQA010382265">
    <property type="protein sequence ID" value="MCI48142.1"/>
    <property type="molecule type" value="Genomic_DNA"/>
</dbReference>
<evidence type="ECO:0000313" key="2">
    <source>
        <dbReference type="EMBL" id="MCI48142.1"/>
    </source>
</evidence>
<organism evidence="2 3">
    <name type="scientific">Trifolium medium</name>
    <dbReference type="NCBI Taxonomy" id="97028"/>
    <lineage>
        <taxon>Eukaryota</taxon>
        <taxon>Viridiplantae</taxon>
        <taxon>Streptophyta</taxon>
        <taxon>Embryophyta</taxon>
        <taxon>Tracheophyta</taxon>
        <taxon>Spermatophyta</taxon>
        <taxon>Magnoliopsida</taxon>
        <taxon>eudicotyledons</taxon>
        <taxon>Gunneridae</taxon>
        <taxon>Pentapetalae</taxon>
        <taxon>rosids</taxon>
        <taxon>fabids</taxon>
        <taxon>Fabales</taxon>
        <taxon>Fabaceae</taxon>
        <taxon>Papilionoideae</taxon>
        <taxon>50 kb inversion clade</taxon>
        <taxon>NPAAA clade</taxon>
        <taxon>Hologalegina</taxon>
        <taxon>IRL clade</taxon>
        <taxon>Trifolieae</taxon>
        <taxon>Trifolium</taxon>
    </lineage>
</organism>
<dbReference type="Proteomes" id="UP000265520">
    <property type="component" value="Unassembled WGS sequence"/>
</dbReference>
<keyword evidence="1" id="KW-1133">Transmembrane helix</keyword>
<keyword evidence="3" id="KW-1185">Reference proteome</keyword>
<evidence type="ECO:0000256" key="1">
    <source>
        <dbReference type="SAM" id="Phobius"/>
    </source>
</evidence>
<evidence type="ECO:0000313" key="3">
    <source>
        <dbReference type="Proteomes" id="UP000265520"/>
    </source>
</evidence>
<keyword evidence="1" id="KW-0472">Membrane</keyword>
<accession>A0A392SI51</accession>
<name>A0A392SI51_9FABA</name>
<dbReference type="AlphaFoldDB" id="A0A392SI51"/>
<sequence length="64" mass="6592">VHDQGARVSSYSHFWTRIGSSVGAYFVAVAVDVGALPMVVVSEALGRPVAGSMKGCLPSPIGFV</sequence>
<comment type="caution">
    <text evidence="2">The sequence shown here is derived from an EMBL/GenBank/DDBJ whole genome shotgun (WGS) entry which is preliminary data.</text>
</comment>
<reference evidence="2 3" key="1">
    <citation type="journal article" date="2018" name="Front. Plant Sci.">
        <title>Red Clover (Trifolium pratense) and Zigzag Clover (T. medium) - A Picture of Genomic Similarities and Differences.</title>
        <authorList>
            <person name="Dluhosova J."/>
            <person name="Istvanek J."/>
            <person name="Nedelnik J."/>
            <person name="Repkova J."/>
        </authorList>
    </citation>
    <scope>NUCLEOTIDE SEQUENCE [LARGE SCALE GENOMIC DNA]</scope>
    <source>
        <strain evidence="3">cv. 10/8</strain>
        <tissue evidence="2">Leaf</tissue>
    </source>
</reference>
<feature type="transmembrane region" description="Helical" evidence="1">
    <location>
        <begin position="22"/>
        <end position="45"/>
    </location>
</feature>